<evidence type="ECO:0000259" key="2">
    <source>
        <dbReference type="Pfam" id="PF12937"/>
    </source>
</evidence>
<dbReference type="SUPFAM" id="SSF81383">
    <property type="entry name" value="F-box domain"/>
    <property type="match status" value="1"/>
</dbReference>
<proteinExistence type="predicted"/>
<organism evidence="3 4">
    <name type="scientific">Gymnopus androsaceus JB14</name>
    <dbReference type="NCBI Taxonomy" id="1447944"/>
    <lineage>
        <taxon>Eukaryota</taxon>
        <taxon>Fungi</taxon>
        <taxon>Dikarya</taxon>
        <taxon>Basidiomycota</taxon>
        <taxon>Agaricomycotina</taxon>
        <taxon>Agaricomycetes</taxon>
        <taxon>Agaricomycetidae</taxon>
        <taxon>Agaricales</taxon>
        <taxon>Marasmiineae</taxon>
        <taxon>Omphalotaceae</taxon>
        <taxon>Gymnopus</taxon>
    </lineage>
</organism>
<protein>
    <recommendedName>
        <fullName evidence="2">F-box domain-containing protein</fullName>
    </recommendedName>
</protein>
<gene>
    <name evidence="3" type="ORF">BT96DRAFT_157925</name>
</gene>
<evidence type="ECO:0000313" key="4">
    <source>
        <dbReference type="Proteomes" id="UP000799118"/>
    </source>
</evidence>
<evidence type="ECO:0000256" key="1">
    <source>
        <dbReference type="SAM" id="Phobius"/>
    </source>
</evidence>
<keyword evidence="1" id="KW-0472">Membrane</keyword>
<keyword evidence="1" id="KW-1133">Transmembrane helix</keyword>
<evidence type="ECO:0000313" key="3">
    <source>
        <dbReference type="EMBL" id="KAE9395222.1"/>
    </source>
</evidence>
<sequence length="142" mass="16996">MRCSFPKKNKRPSVYALHTYLFFLLTLIYCIVRYLLHALERVPTDFSVFELAACKKMTEPWPLEIPELLVQILSHLEPIDLQRSALLVNRQWAEICLDFLWYEVEVDVKLRHPLRTPGTHFGNVARWHQRRSTSTHYYIQIR</sequence>
<dbReference type="CDD" id="cd09917">
    <property type="entry name" value="F-box_SF"/>
    <property type="match status" value="1"/>
</dbReference>
<dbReference type="InterPro" id="IPR036047">
    <property type="entry name" value="F-box-like_dom_sf"/>
</dbReference>
<feature type="domain" description="F-box" evidence="2">
    <location>
        <begin position="66"/>
        <end position="104"/>
    </location>
</feature>
<dbReference type="OrthoDB" id="2373524at2759"/>
<dbReference type="AlphaFoldDB" id="A0A6A4HAF2"/>
<feature type="transmembrane region" description="Helical" evidence="1">
    <location>
        <begin position="12"/>
        <end position="36"/>
    </location>
</feature>
<dbReference type="Pfam" id="PF12937">
    <property type="entry name" value="F-box-like"/>
    <property type="match status" value="1"/>
</dbReference>
<keyword evidence="4" id="KW-1185">Reference proteome</keyword>
<dbReference type="EMBL" id="ML769535">
    <property type="protein sequence ID" value="KAE9395222.1"/>
    <property type="molecule type" value="Genomic_DNA"/>
</dbReference>
<reference evidence="3" key="1">
    <citation type="journal article" date="2019" name="Environ. Microbiol.">
        <title>Fungal ecological strategies reflected in gene transcription - a case study of two litter decomposers.</title>
        <authorList>
            <person name="Barbi F."/>
            <person name="Kohler A."/>
            <person name="Barry K."/>
            <person name="Baskaran P."/>
            <person name="Daum C."/>
            <person name="Fauchery L."/>
            <person name="Ihrmark K."/>
            <person name="Kuo A."/>
            <person name="LaButti K."/>
            <person name="Lipzen A."/>
            <person name="Morin E."/>
            <person name="Grigoriev I.V."/>
            <person name="Henrissat B."/>
            <person name="Lindahl B."/>
            <person name="Martin F."/>
        </authorList>
    </citation>
    <scope>NUCLEOTIDE SEQUENCE</scope>
    <source>
        <strain evidence="3">JB14</strain>
    </source>
</reference>
<accession>A0A6A4HAF2</accession>
<name>A0A6A4HAF2_9AGAR</name>
<keyword evidence="1" id="KW-0812">Transmembrane</keyword>
<dbReference type="InterPro" id="IPR001810">
    <property type="entry name" value="F-box_dom"/>
</dbReference>
<dbReference type="Proteomes" id="UP000799118">
    <property type="component" value="Unassembled WGS sequence"/>
</dbReference>